<evidence type="ECO:0000313" key="4">
    <source>
        <dbReference type="Proteomes" id="UP001249851"/>
    </source>
</evidence>
<name>A0AAD9Q580_ACRCE</name>
<proteinExistence type="predicted"/>
<comment type="caution">
    <text evidence="3">The sequence shown here is derived from an EMBL/GenBank/DDBJ whole genome shotgun (WGS) entry which is preliminary data.</text>
</comment>
<evidence type="ECO:0000256" key="1">
    <source>
        <dbReference type="SAM" id="MobiDB-lite"/>
    </source>
</evidence>
<dbReference type="Proteomes" id="UP001249851">
    <property type="component" value="Unassembled WGS sequence"/>
</dbReference>
<dbReference type="GO" id="GO:0008270">
    <property type="term" value="F:zinc ion binding"/>
    <property type="evidence" value="ECO:0007669"/>
    <property type="project" value="InterPro"/>
</dbReference>
<gene>
    <name evidence="3" type="ORF">P5673_024032</name>
</gene>
<dbReference type="AlphaFoldDB" id="A0AAD9Q580"/>
<dbReference type="InterPro" id="IPR036875">
    <property type="entry name" value="Znf_CCHC_sf"/>
</dbReference>
<dbReference type="EMBL" id="JARQWQ010000069">
    <property type="protein sequence ID" value="KAK2554571.1"/>
    <property type="molecule type" value="Genomic_DNA"/>
</dbReference>
<accession>A0AAD9Q580</accession>
<reference evidence="3" key="1">
    <citation type="journal article" date="2023" name="G3 (Bethesda)">
        <title>Whole genome assembly and annotation of the endangered Caribbean coral Acropora cervicornis.</title>
        <authorList>
            <person name="Selwyn J.D."/>
            <person name="Vollmer S.V."/>
        </authorList>
    </citation>
    <scope>NUCLEOTIDE SEQUENCE</scope>
    <source>
        <strain evidence="3">K2</strain>
    </source>
</reference>
<dbReference type="PANTHER" id="PTHR47331:SF1">
    <property type="entry name" value="GAG-LIKE PROTEIN"/>
    <property type="match status" value="1"/>
</dbReference>
<feature type="region of interest" description="Disordered" evidence="1">
    <location>
        <begin position="43"/>
        <end position="63"/>
    </location>
</feature>
<dbReference type="SUPFAM" id="SSF57756">
    <property type="entry name" value="Retrovirus zinc finger-like domains"/>
    <property type="match status" value="1"/>
</dbReference>
<sequence>MTLEKLPGIRGDLVRTDPEWENWDFSKLSEAIRLWLRRNPSDSNNTADRELIEQRNRRRERPSKLYQARGQEYNPKECVYCGDVGHKSIECQKINSTYERKRILAKRKLCFNCATPNHRAAECYSKSTCQHCRKRHHTSICDRKPIFTISAKDETEQMETLSIRSGGAGFAV</sequence>
<keyword evidence="4" id="KW-1185">Reference proteome</keyword>
<dbReference type="Pfam" id="PF00098">
    <property type="entry name" value="zf-CCHC"/>
    <property type="match status" value="1"/>
</dbReference>
<feature type="domain" description="CCHC-type" evidence="2">
    <location>
        <begin position="109"/>
        <end position="125"/>
    </location>
</feature>
<feature type="domain" description="CCHC-type" evidence="2">
    <location>
        <begin position="77"/>
        <end position="93"/>
    </location>
</feature>
<dbReference type="SMART" id="SM00343">
    <property type="entry name" value="ZnF_C2HC"/>
    <property type="match status" value="2"/>
</dbReference>
<evidence type="ECO:0000259" key="2">
    <source>
        <dbReference type="SMART" id="SM00343"/>
    </source>
</evidence>
<dbReference type="InterPro" id="IPR001878">
    <property type="entry name" value="Znf_CCHC"/>
</dbReference>
<reference evidence="3" key="2">
    <citation type="journal article" date="2023" name="Science">
        <title>Genomic signatures of disease resistance in endangered staghorn corals.</title>
        <authorList>
            <person name="Vollmer S.V."/>
            <person name="Selwyn J.D."/>
            <person name="Despard B.A."/>
            <person name="Roesel C.L."/>
        </authorList>
    </citation>
    <scope>NUCLEOTIDE SEQUENCE</scope>
    <source>
        <strain evidence="3">K2</strain>
    </source>
</reference>
<protein>
    <recommendedName>
        <fullName evidence="2">CCHC-type domain-containing protein</fullName>
    </recommendedName>
</protein>
<dbReference type="PANTHER" id="PTHR47331">
    <property type="entry name" value="PHD-TYPE DOMAIN-CONTAINING PROTEIN"/>
    <property type="match status" value="1"/>
</dbReference>
<dbReference type="GO" id="GO:0003676">
    <property type="term" value="F:nucleic acid binding"/>
    <property type="evidence" value="ECO:0007669"/>
    <property type="project" value="InterPro"/>
</dbReference>
<organism evidence="3 4">
    <name type="scientific">Acropora cervicornis</name>
    <name type="common">Staghorn coral</name>
    <dbReference type="NCBI Taxonomy" id="6130"/>
    <lineage>
        <taxon>Eukaryota</taxon>
        <taxon>Metazoa</taxon>
        <taxon>Cnidaria</taxon>
        <taxon>Anthozoa</taxon>
        <taxon>Hexacorallia</taxon>
        <taxon>Scleractinia</taxon>
        <taxon>Astrocoeniina</taxon>
        <taxon>Acroporidae</taxon>
        <taxon>Acropora</taxon>
    </lineage>
</organism>
<dbReference type="Gene3D" id="4.10.60.10">
    <property type="entry name" value="Zinc finger, CCHC-type"/>
    <property type="match status" value="1"/>
</dbReference>
<evidence type="ECO:0000313" key="3">
    <source>
        <dbReference type="EMBL" id="KAK2554571.1"/>
    </source>
</evidence>